<feature type="compositionally biased region" description="Acidic residues" evidence="1">
    <location>
        <begin position="134"/>
        <end position="157"/>
    </location>
</feature>
<dbReference type="SUPFAM" id="SSF110004">
    <property type="entry name" value="Glycolipid transfer protein, GLTP"/>
    <property type="match status" value="1"/>
</dbReference>
<evidence type="ECO:0000313" key="3">
    <source>
        <dbReference type="EMBL" id="KAG2572246.1"/>
    </source>
</evidence>
<gene>
    <name evidence="3" type="ORF">PVAP13_7KG162800</name>
</gene>
<protein>
    <recommendedName>
        <fullName evidence="2">Glycolipid transfer protein domain-containing protein</fullName>
    </recommendedName>
</protein>
<reference evidence="3" key="1">
    <citation type="submission" date="2020-05" db="EMBL/GenBank/DDBJ databases">
        <title>WGS assembly of Panicum virgatum.</title>
        <authorList>
            <person name="Lovell J.T."/>
            <person name="Jenkins J."/>
            <person name="Shu S."/>
            <person name="Juenger T.E."/>
            <person name="Schmutz J."/>
        </authorList>
    </citation>
    <scope>NUCLEOTIDE SEQUENCE</scope>
    <source>
        <strain evidence="3">AP13</strain>
    </source>
</reference>
<dbReference type="Gene3D" id="1.10.3520.10">
    <property type="entry name" value="Glycolipid transfer protein"/>
    <property type="match status" value="1"/>
</dbReference>
<name>A0A8T0QMI9_PANVG</name>
<feature type="region of interest" description="Disordered" evidence="1">
    <location>
        <begin position="172"/>
        <end position="196"/>
    </location>
</feature>
<sequence>MCGYVLSVIKIILPRVNLVPARLFQKKNLCFCYNRRVEPVIVATSQAFDFLSSPLTFFFFLKELSPPQTPRSSKAAGRISLECPGSARVQREPASMVERERGEGEAIALTTGGGGGGGQLQQDGAVPGAAEGERDGEEGDAEDGEREEEEGRDDVDGWSEIRLAIEELSPARLIKHRGGGDGDGDGDGDTPAAPPPPTLPFLALSHLLLRVLDKIGPTMAVLRLDVQRNIERLQELYLMDPAKYSTLTEIVEKEVKEGTARKVDSCARAVLWLARSMDFTIALLQKLEEDTDEQSLAQLVEAAYEVSLKPWHGWISSAACKIALKLIPERKIFSSLLLGMGQDCSALKDEIEKLALLLRPLLDDIHSMMVGAASDSISRLQKFCLVLNMIRVNAWY</sequence>
<feature type="domain" description="Glycolipid transfer protein" evidence="2">
    <location>
        <begin position="198"/>
        <end position="335"/>
    </location>
</feature>
<dbReference type="Pfam" id="PF08718">
    <property type="entry name" value="GLTP"/>
    <property type="match status" value="1"/>
</dbReference>
<keyword evidence="4" id="KW-1185">Reference proteome</keyword>
<accession>A0A8T0QMI9</accession>
<dbReference type="InterPro" id="IPR036497">
    <property type="entry name" value="GLTP_sf"/>
</dbReference>
<proteinExistence type="predicted"/>
<feature type="region of interest" description="Disordered" evidence="1">
    <location>
        <begin position="107"/>
        <end position="157"/>
    </location>
</feature>
<dbReference type="GO" id="GO:1902388">
    <property type="term" value="F:ceramide 1-phosphate transfer activity"/>
    <property type="evidence" value="ECO:0007669"/>
    <property type="project" value="TreeGrafter"/>
</dbReference>
<dbReference type="GO" id="GO:0005829">
    <property type="term" value="C:cytosol"/>
    <property type="evidence" value="ECO:0007669"/>
    <property type="project" value="TreeGrafter"/>
</dbReference>
<dbReference type="GO" id="GO:1902387">
    <property type="term" value="F:ceramide 1-phosphate binding"/>
    <property type="evidence" value="ECO:0007669"/>
    <property type="project" value="TreeGrafter"/>
</dbReference>
<dbReference type="PANTHER" id="PTHR10219">
    <property type="entry name" value="GLYCOLIPID TRANSFER PROTEIN-RELATED"/>
    <property type="match status" value="1"/>
</dbReference>
<dbReference type="PANTHER" id="PTHR10219:SF34">
    <property type="entry name" value="GLYCOLIPID TRANSFER PROTEIN 3"/>
    <property type="match status" value="1"/>
</dbReference>
<dbReference type="GO" id="GO:0016020">
    <property type="term" value="C:membrane"/>
    <property type="evidence" value="ECO:0007669"/>
    <property type="project" value="TreeGrafter"/>
</dbReference>
<evidence type="ECO:0000313" key="4">
    <source>
        <dbReference type="Proteomes" id="UP000823388"/>
    </source>
</evidence>
<comment type="caution">
    <text evidence="3">The sequence shown here is derived from an EMBL/GenBank/DDBJ whole genome shotgun (WGS) entry which is preliminary data.</text>
</comment>
<dbReference type="Proteomes" id="UP000823388">
    <property type="component" value="Chromosome 7K"/>
</dbReference>
<dbReference type="AlphaFoldDB" id="A0A8T0QMI9"/>
<organism evidence="3 4">
    <name type="scientific">Panicum virgatum</name>
    <name type="common">Blackwell switchgrass</name>
    <dbReference type="NCBI Taxonomy" id="38727"/>
    <lineage>
        <taxon>Eukaryota</taxon>
        <taxon>Viridiplantae</taxon>
        <taxon>Streptophyta</taxon>
        <taxon>Embryophyta</taxon>
        <taxon>Tracheophyta</taxon>
        <taxon>Spermatophyta</taxon>
        <taxon>Magnoliopsida</taxon>
        <taxon>Liliopsida</taxon>
        <taxon>Poales</taxon>
        <taxon>Poaceae</taxon>
        <taxon>PACMAD clade</taxon>
        <taxon>Panicoideae</taxon>
        <taxon>Panicodae</taxon>
        <taxon>Paniceae</taxon>
        <taxon>Panicinae</taxon>
        <taxon>Panicum</taxon>
        <taxon>Panicum sect. Hiantes</taxon>
    </lineage>
</organism>
<evidence type="ECO:0000259" key="2">
    <source>
        <dbReference type="Pfam" id="PF08718"/>
    </source>
</evidence>
<dbReference type="InterPro" id="IPR014830">
    <property type="entry name" value="Glycolipid_transfer_prot_dom"/>
</dbReference>
<evidence type="ECO:0000256" key="1">
    <source>
        <dbReference type="SAM" id="MobiDB-lite"/>
    </source>
</evidence>
<dbReference type="EMBL" id="CM029049">
    <property type="protein sequence ID" value="KAG2572246.1"/>
    <property type="molecule type" value="Genomic_DNA"/>
</dbReference>